<dbReference type="Proteomes" id="UP001186944">
    <property type="component" value="Unassembled WGS sequence"/>
</dbReference>
<evidence type="ECO:0000256" key="2">
    <source>
        <dbReference type="SAM" id="Phobius"/>
    </source>
</evidence>
<feature type="compositionally biased region" description="Polar residues" evidence="1">
    <location>
        <begin position="119"/>
        <end position="128"/>
    </location>
</feature>
<keyword evidence="4" id="KW-1185">Reference proteome</keyword>
<reference evidence="3" key="1">
    <citation type="submission" date="2019-08" db="EMBL/GenBank/DDBJ databases">
        <title>The improved chromosome-level genome for the pearl oyster Pinctada fucata martensii using PacBio sequencing and Hi-C.</title>
        <authorList>
            <person name="Zheng Z."/>
        </authorList>
    </citation>
    <scope>NUCLEOTIDE SEQUENCE</scope>
    <source>
        <strain evidence="3">ZZ-2019</strain>
        <tissue evidence="3">Adductor muscle</tissue>
    </source>
</reference>
<feature type="transmembrane region" description="Helical" evidence="2">
    <location>
        <begin position="12"/>
        <end position="30"/>
    </location>
</feature>
<name>A0AA88Y9M4_PINIB</name>
<proteinExistence type="predicted"/>
<accession>A0AA88Y9M4</accession>
<keyword evidence="2" id="KW-1133">Transmembrane helix</keyword>
<dbReference type="EMBL" id="VSWD01000008">
    <property type="protein sequence ID" value="KAK3095540.1"/>
    <property type="molecule type" value="Genomic_DNA"/>
</dbReference>
<evidence type="ECO:0000256" key="1">
    <source>
        <dbReference type="SAM" id="MobiDB-lite"/>
    </source>
</evidence>
<dbReference type="AlphaFoldDB" id="A0AA88Y9M4"/>
<gene>
    <name evidence="3" type="ORF">FSP39_015905</name>
</gene>
<organism evidence="3 4">
    <name type="scientific">Pinctada imbricata</name>
    <name type="common">Atlantic pearl-oyster</name>
    <name type="synonym">Pinctada martensii</name>
    <dbReference type="NCBI Taxonomy" id="66713"/>
    <lineage>
        <taxon>Eukaryota</taxon>
        <taxon>Metazoa</taxon>
        <taxon>Spiralia</taxon>
        <taxon>Lophotrochozoa</taxon>
        <taxon>Mollusca</taxon>
        <taxon>Bivalvia</taxon>
        <taxon>Autobranchia</taxon>
        <taxon>Pteriomorphia</taxon>
        <taxon>Pterioida</taxon>
        <taxon>Pterioidea</taxon>
        <taxon>Pteriidae</taxon>
        <taxon>Pinctada</taxon>
    </lineage>
</organism>
<feature type="region of interest" description="Disordered" evidence="1">
    <location>
        <begin position="95"/>
        <end position="142"/>
    </location>
</feature>
<comment type="caution">
    <text evidence="3">The sequence shown here is derived from an EMBL/GenBank/DDBJ whole genome shotgun (WGS) entry which is preliminary data.</text>
</comment>
<keyword evidence="2" id="KW-0472">Membrane</keyword>
<protein>
    <submittedName>
        <fullName evidence="3">Uncharacterized protein</fullName>
    </submittedName>
</protein>
<sequence length="234" mass="25478">MEGVSVTTDTTPIRITFMVFITVMNPVAVTTQTDTVVRTTTIAGAIIGGIICLAVIIAMVACCVMASKAKRAQRGGNVISPTNINVVQYSNHRPQQLHGAFPEPPPYMESAPAYPPGASNPSSSTNTRLGAFSPPPKYTEQRESELNLNKRAEKIHFYVLSLLHHGTEKFYGGNIQCHDFKSGEGPGSERNGGIMEEDRMGKEWGWRKKGITTGYCTIVPVEGEPTWQNSHAAR</sequence>
<feature type="transmembrane region" description="Helical" evidence="2">
    <location>
        <begin position="42"/>
        <end position="66"/>
    </location>
</feature>
<keyword evidence="2" id="KW-0812">Transmembrane</keyword>
<evidence type="ECO:0000313" key="4">
    <source>
        <dbReference type="Proteomes" id="UP001186944"/>
    </source>
</evidence>
<evidence type="ECO:0000313" key="3">
    <source>
        <dbReference type="EMBL" id="KAK3095540.1"/>
    </source>
</evidence>